<dbReference type="Proteomes" id="UP000564806">
    <property type="component" value="Unassembled WGS sequence"/>
</dbReference>
<organism evidence="2 3">
    <name type="scientific">Paenibacillus agri</name>
    <dbReference type="NCBI Taxonomy" id="2744309"/>
    <lineage>
        <taxon>Bacteria</taxon>
        <taxon>Bacillati</taxon>
        <taxon>Bacillota</taxon>
        <taxon>Bacilli</taxon>
        <taxon>Bacillales</taxon>
        <taxon>Paenibacillaceae</taxon>
        <taxon>Paenibacillus</taxon>
    </lineage>
</organism>
<keyword evidence="1" id="KW-1133">Transmembrane helix</keyword>
<proteinExistence type="predicted"/>
<dbReference type="AlphaFoldDB" id="A0A850EWS9"/>
<accession>A0A850EWS9</accession>
<dbReference type="InterPro" id="IPR008407">
    <property type="entry name" value="Brnchd-chn_aa_trnsp_AzlD"/>
</dbReference>
<comment type="caution">
    <text evidence="2">The sequence shown here is derived from an EMBL/GenBank/DDBJ whole genome shotgun (WGS) entry which is preliminary data.</text>
</comment>
<keyword evidence="3" id="KW-1185">Reference proteome</keyword>
<protein>
    <submittedName>
        <fullName evidence="2">AzlD domain-containing protein</fullName>
    </submittedName>
</protein>
<evidence type="ECO:0000313" key="3">
    <source>
        <dbReference type="Proteomes" id="UP000564806"/>
    </source>
</evidence>
<name>A0A850EWS9_9BACL</name>
<dbReference type="RefSeq" id="WP_175372805.1">
    <property type="nucleotide sequence ID" value="NZ_JABWCS010000214.1"/>
</dbReference>
<dbReference type="EMBL" id="JABWCS010000214">
    <property type="protein sequence ID" value="NUU62311.1"/>
    <property type="molecule type" value="Genomic_DNA"/>
</dbReference>
<gene>
    <name evidence="2" type="ORF">HPT30_18355</name>
</gene>
<evidence type="ECO:0000313" key="2">
    <source>
        <dbReference type="EMBL" id="NUU62311.1"/>
    </source>
</evidence>
<feature type="transmembrane region" description="Helical" evidence="1">
    <location>
        <begin position="41"/>
        <end position="61"/>
    </location>
</feature>
<dbReference type="Pfam" id="PF05437">
    <property type="entry name" value="AzlD"/>
    <property type="match status" value="1"/>
</dbReference>
<evidence type="ECO:0000256" key="1">
    <source>
        <dbReference type="SAM" id="Phobius"/>
    </source>
</evidence>
<keyword evidence="1" id="KW-0472">Membrane</keyword>
<sequence>MEIRWDVFMIIIGASIVTLIPRVLPIMVLSRKALPEWLMRWLSYIPVAVMAALVAEELLISDGKLAFQSNNVELWAALPTFLTAIFTKSLLGTVGVGILTVMVLRFLF</sequence>
<feature type="transmembrane region" description="Helical" evidence="1">
    <location>
        <begin position="6"/>
        <end position="29"/>
    </location>
</feature>
<keyword evidence="1" id="KW-0812">Transmembrane</keyword>
<feature type="transmembrane region" description="Helical" evidence="1">
    <location>
        <begin position="81"/>
        <end position="107"/>
    </location>
</feature>
<reference evidence="2" key="1">
    <citation type="submission" date="2020-06" db="EMBL/GenBank/DDBJ databases">
        <title>Paenibacillus sp. nov., isolated from soil.</title>
        <authorList>
            <person name="Seo Y.L."/>
        </authorList>
    </citation>
    <scope>NUCLEOTIDE SEQUENCE [LARGE SCALE GENOMIC DNA]</scope>
    <source>
        <strain evidence="2">JW14</strain>
    </source>
</reference>